<evidence type="ECO:0000259" key="4">
    <source>
        <dbReference type="Pfam" id="PF13435"/>
    </source>
</evidence>
<feature type="domain" description="Doubled CXXCH motif" evidence="3">
    <location>
        <begin position="327"/>
        <end position="356"/>
    </location>
</feature>
<accession>A0A1Y5R5K0</accession>
<dbReference type="Pfam" id="PF13435">
    <property type="entry name" value="Cytochrome_C554"/>
    <property type="match status" value="2"/>
</dbReference>
<dbReference type="AlphaFoldDB" id="A0A1Y5R5K0"/>
<dbReference type="PANTHER" id="PTHR35038">
    <property type="entry name" value="DISSIMILATORY SULFITE REDUCTASE SIRA"/>
    <property type="match status" value="1"/>
</dbReference>
<dbReference type="InterPro" id="IPR023155">
    <property type="entry name" value="Cyt_c-552/4"/>
</dbReference>
<evidence type="ECO:0000313" key="6">
    <source>
        <dbReference type="Proteomes" id="UP000193827"/>
    </source>
</evidence>
<dbReference type="OrthoDB" id="9814800at2"/>
<feature type="transmembrane region" description="Helical" evidence="2">
    <location>
        <begin position="21"/>
        <end position="38"/>
    </location>
</feature>
<evidence type="ECO:0000313" key="5">
    <source>
        <dbReference type="EMBL" id="SLN09507.1"/>
    </source>
</evidence>
<dbReference type="InterPro" id="IPR016024">
    <property type="entry name" value="ARM-type_fold"/>
</dbReference>
<dbReference type="InterPro" id="IPR036280">
    <property type="entry name" value="Multihaem_cyt_sf"/>
</dbReference>
<protein>
    <submittedName>
        <fullName evidence="5">Doubled CXXCH motif (Paired_CXXCH_1)</fullName>
    </submittedName>
</protein>
<keyword evidence="6" id="KW-1185">Reference proteome</keyword>
<dbReference type="InterPro" id="IPR011990">
    <property type="entry name" value="TPR-like_helical_dom_sf"/>
</dbReference>
<dbReference type="Pfam" id="PF14559">
    <property type="entry name" value="TPR_19"/>
    <property type="match status" value="1"/>
</dbReference>
<dbReference type="EMBL" id="FWFL01000001">
    <property type="protein sequence ID" value="SLN09507.1"/>
    <property type="molecule type" value="Genomic_DNA"/>
</dbReference>
<name>A0A1Y5R5K0_9RHOB</name>
<proteinExistence type="predicted"/>
<keyword evidence="1" id="KW-0732">Signal</keyword>
<dbReference type="GO" id="GO:0016491">
    <property type="term" value="F:oxidoreductase activity"/>
    <property type="evidence" value="ECO:0007669"/>
    <property type="project" value="TreeGrafter"/>
</dbReference>
<evidence type="ECO:0000256" key="1">
    <source>
        <dbReference type="ARBA" id="ARBA00022729"/>
    </source>
</evidence>
<dbReference type="Gene3D" id="1.25.40.10">
    <property type="entry name" value="Tetratricopeptide repeat domain"/>
    <property type="match status" value="1"/>
</dbReference>
<gene>
    <name evidence="5" type="ORF">PEL8287_00002</name>
</gene>
<dbReference type="PANTHER" id="PTHR35038:SF8">
    <property type="entry name" value="C-TYPE POLYHEME CYTOCHROME OMCC"/>
    <property type="match status" value="1"/>
</dbReference>
<feature type="domain" description="Cytochrome c-552/4" evidence="4">
    <location>
        <begin position="187"/>
        <end position="225"/>
    </location>
</feature>
<reference evidence="5 6" key="1">
    <citation type="submission" date="2017-03" db="EMBL/GenBank/DDBJ databases">
        <authorList>
            <person name="Afonso C.L."/>
            <person name="Miller P.J."/>
            <person name="Scott M.A."/>
            <person name="Spackman E."/>
            <person name="Goraichik I."/>
            <person name="Dimitrov K.M."/>
            <person name="Suarez D.L."/>
            <person name="Swayne D.E."/>
        </authorList>
    </citation>
    <scope>NUCLEOTIDE SEQUENCE [LARGE SCALE GENOMIC DNA]</scope>
    <source>
        <strain evidence="5 6">CECT 8287</strain>
    </source>
</reference>
<keyword evidence="2" id="KW-0812">Transmembrane</keyword>
<feature type="domain" description="Cytochrome c-552/4" evidence="4">
    <location>
        <begin position="57"/>
        <end position="83"/>
    </location>
</feature>
<dbReference type="Gene3D" id="1.25.10.10">
    <property type="entry name" value="Leucine-rich Repeat Variant"/>
    <property type="match status" value="1"/>
</dbReference>
<dbReference type="Gene3D" id="1.10.1130.10">
    <property type="entry name" value="Flavocytochrome C3, Chain A"/>
    <property type="match status" value="3"/>
</dbReference>
<dbReference type="Proteomes" id="UP000193827">
    <property type="component" value="Unassembled WGS sequence"/>
</dbReference>
<dbReference type="InterPro" id="IPR010177">
    <property type="entry name" value="Paired_CXXCH_1"/>
</dbReference>
<dbReference type="SUPFAM" id="SSF48371">
    <property type="entry name" value="ARM repeat"/>
    <property type="match status" value="1"/>
</dbReference>
<dbReference type="InterPro" id="IPR051829">
    <property type="entry name" value="Multiheme_Cytochr_ET"/>
</dbReference>
<organism evidence="5 6">
    <name type="scientific">Roseovarius litorisediminis</name>
    <dbReference type="NCBI Taxonomy" id="1312363"/>
    <lineage>
        <taxon>Bacteria</taxon>
        <taxon>Pseudomonadati</taxon>
        <taxon>Pseudomonadota</taxon>
        <taxon>Alphaproteobacteria</taxon>
        <taxon>Rhodobacterales</taxon>
        <taxon>Roseobacteraceae</taxon>
        <taxon>Roseovarius</taxon>
    </lineage>
</organism>
<dbReference type="Pfam" id="PF09699">
    <property type="entry name" value="Paired_CXXCH_1"/>
    <property type="match status" value="1"/>
</dbReference>
<dbReference type="SUPFAM" id="SSF48452">
    <property type="entry name" value="TPR-like"/>
    <property type="match status" value="1"/>
</dbReference>
<keyword evidence="2" id="KW-0472">Membrane</keyword>
<dbReference type="SUPFAM" id="SSF48695">
    <property type="entry name" value="Multiheme cytochromes"/>
    <property type="match status" value="1"/>
</dbReference>
<dbReference type="InterPro" id="IPR011989">
    <property type="entry name" value="ARM-like"/>
</dbReference>
<evidence type="ECO:0000256" key="2">
    <source>
        <dbReference type="SAM" id="Phobius"/>
    </source>
</evidence>
<evidence type="ECO:0000259" key="3">
    <source>
        <dbReference type="Pfam" id="PF09699"/>
    </source>
</evidence>
<sequence length="669" mass="73556">MKHLVVIRHHLTTDGLCFIRLLRIFLVIIWLCLLWSAFSDTAQAGPQRLPDYVGSAQCQECHQDAYESWKVSHHALAWTTPDAANILGDFNQSSFEHLGVMTRFSKGKGIHYIETDGPDGALTKYPVAGVAGIEPLQQYLLETEPGKLQSFDVVWDVEKQRWYHLYPEQELYGGNGLHWTGPYKNWNARCAECHATGFEKNYAPANRSYASTQSEIGVGCEACHGPGEAHNIWADPDLIYDADDWQGVSQVGLTMDFNRGVEATIQQCASCHARREPYTDGNPLPGTPFHDAYRLSTLREGLYHPDGQILDEVYVYGSFLQSKMYAKGVGCIDCHNAHAADLKADGNTVCTQCHSPAGNSNFPSLKLANYDDPSHHFHETGSAGAQCKSCHMIERTYMGIDGRRDHSFRVPRPDLSVRLRTPNACSDCHSDKTATWAAEQVAEWYPDGSHTTPHFAETLAPARVNAAAEVEGLIGMATYGGLPGIVRASALELLIQIDDPSIAERTALLLDDSDAMVRSAAVRLQRGVRDSVAVQRLAPLLEDSSRTVRMAAAREFLTISAVRLPPSLNSTLQMARSEWQQSLAAKTDFPETHIIIAGVGLATRQFDAALAAFQEVVTQDPQYVAAWTMMVRIHAALGDRNAALGVVDSAIKANPSDVSLSLLRADLLQ</sequence>
<keyword evidence="2" id="KW-1133">Transmembrane helix</keyword>